<evidence type="ECO:0000256" key="8">
    <source>
        <dbReference type="RuleBase" id="RU000304"/>
    </source>
</evidence>
<feature type="binding site" evidence="7">
    <location>
        <position position="152"/>
    </location>
    <ligand>
        <name>ATP</name>
        <dbReference type="ChEBI" id="CHEBI:30616"/>
    </ligand>
</feature>
<reference evidence="11" key="1">
    <citation type="submission" date="2018-07" db="EMBL/GenBank/DDBJ databases">
        <title>Comparative genomics of catfishes provides insights into carnivory and benthic adaptation.</title>
        <authorList>
            <person name="Zhang Y."/>
            <person name="Wang D."/>
            <person name="Peng Z."/>
            <person name="Zheng S."/>
            <person name="Shao F."/>
            <person name="Tao W."/>
        </authorList>
    </citation>
    <scope>NUCLEOTIDE SEQUENCE</scope>
    <source>
        <strain evidence="11">Chongqing</strain>
    </source>
</reference>
<keyword evidence="3 7" id="KW-0547">Nucleotide-binding</keyword>
<evidence type="ECO:0000256" key="5">
    <source>
        <dbReference type="ARBA" id="ARBA00022840"/>
    </source>
</evidence>
<dbReference type="Pfam" id="PF00069">
    <property type="entry name" value="Pkinase"/>
    <property type="match status" value="1"/>
</dbReference>
<evidence type="ECO:0000313" key="12">
    <source>
        <dbReference type="Proteomes" id="UP001205998"/>
    </source>
</evidence>
<dbReference type="SUPFAM" id="SSF56112">
    <property type="entry name" value="Protein kinase-like (PK-like)"/>
    <property type="match status" value="1"/>
</dbReference>
<evidence type="ECO:0000313" key="11">
    <source>
        <dbReference type="EMBL" id="KAI5619967.1"/>
    </source>
</evidence>
<dbReference type="AlphaFoldDB" id="A0AAD5APB3"/>
<feature type="region of interest" description="Disordered" evidence="9">
    <location>
        <begin position="219"/>
        <end position="242"/>
    </location>
</feature>
<dbReference type="InterPro" id="IPR000719">
    <property type="entry name" value="Prot_kinase_dom"/>
</dbReference>
<accession>A0AAD5APB3</accession>
<protein>
    <recommendedName>
        <fullName evidence="10">Protein kinase domain-containing protein</fullName>
    </recommendedName>
</protein>
<comment type="similarity">
    <text evidence="6">Belongs to the protein kinase superfamily. Ser/Thr protein kinase family. GCN2 subfamily.</text>
</comment>
<dbReference type="InterPro" id="IPR017441">
    <property type="entry name" value="Protein_kinase_ATP_BS"/>
</dbReference>
<sequence>MNGEVNITDYLFIMAPVPVDIFNRHQVNILSSKLTLVSIYQKWSKEGTVVNRRQGHGWPRLIDVHVERMLDCVVRSNRRTAVYYWCSLNSKLQNLLRPGVPHYNPVRIKPSVMEQVYRLQREVGRGSYGVVFEGHVMETGWWGCRGDTVAIKRLPCCSPESIELYLQELWAMRATASSHPNVIALHSCMLQTGAKTLRPLKSDKLPLDLVESALKGRVVDKDSKSQARNPDRSRRSPASPGKPLERCLALWLVMEYCDGGDLNHYILSQSPNIQRNLQVVQQLSSAIAFLHGLGIVHRDLKPANVLVCLTRSGPVIKVADFGLSKMVEGPADGDQSRLALSSTCGSDFYMAPEVWAGHSYTAQADIFSLGVLFWAVLERITFLEDGSNEEQLGAYVEKGRWIAPLGEALCQNPALQLLIPSRTRRGPPSPPTPSPELCALLLDMLAFDPETRPTALQLQDRVHSAIDTR</sequence>
<dbReference type="Pfam" id="PF07714">
    <property type="entry name" value="PK_Tyr_Ser-Thr"/>
    <property type="match status" value="1"/>
</dbReference>
<dbReference type="SMART" id="SM00220">
    <property type="entry name" value="S_TKc"/>
    <property type="match status" value="1"/>
</dbReference>
<dbReference type="GO" id="GO:0110031">
    <property type="term" value="P:negative regulation of G2/MI transition of meiotic cell cycle"/>
    <property type="evidence" value="ECO:0007669"/>
    <property type="project" value="TreeGrafter"/>
</dbReference>
<dbReference type="InterPro" id="IPR011009">
    <property type="entry name" value="Kinase-like_dom_sf"/>
</dbReference>
<feature type="domain" description="Protein kinase" evidence="10">
    <location>
        <begin position="117"/>
        <end position="466"/>
    </location>
</feature>
<dbReference type="InterPro" id="IPR008271">
    <property type="entry name" value="Ser/Thr_kinase_AS"/>
</dbReference>
<evidence type="ECO:0000256" key="6">
    <source>
        <dbReference type="ARBA" id="ARBA00037982"/>
    </source>
</evidence>
<evidence type="ECO:0000256" key="7">
    <source>
        <dbReference type="PROSITE-ProRule" id="PRU10141"/>
    </source>
</evidence>
<evidence type="ECO:0000256" key="3">
    <source>
        <dbReference type="ARBA" id="ARBA00022741"/>
    </source>
</evidence>
<dbReference type="InterPro" id="IPR050339">
    <property type="entry name" value="CC_SR_Kinase"/>
</dbReference>
<keyword evidence="1 8" id="KW-0723">Serine/threonine-protein kinase</keyword>
<keyword evidence="5 7" id="KW-0067">ATP-binding</keyword>
<dbReference type="Gene3D" id="1.10.510.10">
    <property type="entry name" value="Transferase(Phosphotransferase) domain 1"/>
    <property type="match status" value="1"/>
</dbReference>
<evidence type="ECO:0000256" key="4">
    <source>
        <dbReference type="ARBA" id="ARBA00022777"/>
    </source>
</evidence>
<dbReference type="EMBL" id="MU551654">
    <property type="protein sequence ID" value="KAI5619967.1"/>
    <property type="molecule type" value="Genomic_DNA"/>
</dbReference>
<dbReference type="Gene3D" id="3.30.200.20">
    <property type="entry name" value="Phosphorylase Kinase, domain 1"/>
    <property type="match status" value="1"/>
</dbReference>
<dbReference type="PANTHER" id="PTHR11042:SF173">
    <property type="entry name" value="SI:CH211-63O20.7"/>
    <property type="match status" value="1"/>
</dbReference>
<dbReference type="GO" id="GO:0005524">
    <property type="term" value="F:ATP binding"/>
    <property type="evidence" value="ECO:0007669"/>
    <property type="project" value="UniProtKB-UniRule"/>
</dbReference>
<dbReference type="PROSITE" id="PS00107">
    <property type="entry name" value="PROTEIN_KINASE_ATP"/>
    <property type="match status" value="1"/>
</dbReference>
<keyword evidence="2" id="KW-0808">Transferase</keyword>
<evidence type="ECO:0000256" key="9">
    <source>
        <dbReference type="SAM" id="MobiDB-lite"/>
    </source>
</evidence>
<feature type="compositionally biased region" description="Basic and acidic residues" evidence="9">
    <location>
        <begin position="219"/>
        <end position="234"/>
    </location>
</feature>
<proteinExistence type="inferred from homology"/>
<name>A0AAD5APB3_SILAS</name>
<dbReference type="GO" id="GO:0005634">
    <property type="term" value="C:nucleus"/>
    <property type="evidence" value="ECO:0007669"/>
    <property type="project" value="TreeGrafter"/>
</dbReference>
<organism evidence="11 12">
    <name type="scientific">Silurus asotus</name>
    <name type="common">Amur catfish</name>
    <name type="synonym">Parasilurus asotus</name>
    <dbReference type="NCBI Taxonomy" id="30991"/>
    <lineage>
        <taxon>Eukaryota</taxon>
        <taxon>Metazoa</taxon>
        <taxon>Chordata</taxon>
        <taxon>Craniata</taxon>
        <taxon>Vertebrata</taxon>
        <taxon>Euteleostomi</taxon>
        <taxon>Actinopterygii</taxon>
        <taxon>Neopterygii</taxon>
        <taxon>Teleostei</taxon>
        <taxon>Ostariophysi</taxon>
        <taxon>Siluriformes</taxon>
        <taxon>Siluridae</taxon>
        <taxon>Silurus</taxon>
    </lineage>
</organism>
<dbReference type="PROSITE" id="PS00108">
    <property type="entry name" value="PROTEIN_KINASE_ST"/>
    <property type="match status" value="1"/>
</dbReference>
<dbReference type="InterPro" id="IPR001245">
    <property type="entry name" value="Ser-Thr/Tyr_kinase_cat_dom"/>
</dbReference>
<dbReference type="PANTHER" id="PTHR11042">
    <property type="entry name" value="EUKARYOTIC TRANSLATION INITIATION FACTOR 2-ALPHA KINASE EIF2-ALPHA KINASE -RELATED"/>
    <property type="match status" value="1"/>
</dbReference>
<dbReference type="Proteomes" id="UP001205998">
    <property type="component" value="Unassembled WGS sequence"/>
</dbReference>
<dbReference type="GO" id="GO:0005737">
    <property type="term" value="C:cytoplasm"/>
    <property type="evidence" value="ECO:0007669"/>
    <property type="project" value="TreeGrafter"/>
</dbReference>
<dbReference type="PROSITE" id="PS50011">
    <property type="entry name" value="PROTEIN_KINASE_DOM"/>
    <property type="match status" value="1"/>
</dbReference>
<evidence type="ECO:0000256" key="1">
    <source>
        <dbReference type="ARBA" id="ARBA00022527"/>
    </source>
</evidence>
<keyword evidence="4" id="KW-0418">Kinase</keyword>
<comment type="caution">
    <text evidence="11">The sequence shown here is derived from an EMBL/GenBank/DDBJ whole genome shotgun (WGS) entry which is preliminary data.</text>
</comment>
<gene>
    <name evidence="11" type="ORF">C0J50_20484</name>
</gene>
<dbReference type="GO" id="GO:0004674">
    <property type="term" value="F:protein serine/threonine kinase activity"/>
    <property type="evidence" value="ECO:0007669"/>
    <property type="project" value="UniProtKB-KW"/>
</dbReference>
<evidence type="ECO:0000256" key="2">
    <source>
        <dbReference type="ARBA" id="ARBA00022679"/>
    </source>
</evidence>
<evidence type="ECO:0000259" key="10">
    <source>
        <dbReference type="PROSITE" id="PS50011"/>
    </source>
</evidence>
<keyword evidence="12" id="KW-1185">Reference proteome</keyword>